<evidence type="ECO:0000256" key="4">
    <source>
        <dbReference type="ARBA" id="ARBA00023065"/>
    </source>
</evidence>
<dbReference type="EMBL" id="LCRD01000016">
    <property type="protein sequence ID" value="KKW30280.1"/>
    <property type="molecule type" value="Genomic_DNA"/>
</dbReference>
<keyword evidence="6" id="KW-0066">ATP synthesis</keyword>
<keyword evidence="3" id="KW-0375">Hydrogen ion transport</keyword>
<accession>A0A0G1XH95</accession>
<dbReference type="PANTHER" id="PTHR11910">
    <property type="entry name" value="ATP SYNTHASE DELTA CHAIN"/>
    <property type="match status" value="1"/>
</dbReference>
<evidence type="ECO:0000256" key="3">
    <source>
        <dbReference type="ARBA" id="ARBA00022781"/>
    </source>
</evidence>
<keyword evidence="5" id="KW-0472">Membrane</keyword>
<organism evidence="7 8">
    <name type="scientific">Candidatus Uhrbacteria bacterium GW2011_GWD2_52_7</name>
    <dbReference type="NCBI Taxonomy" id="1618989"/>
    <lineage>
        <taxon>Bacteria</taxon>
        <taxon>Candidatus Uhriibacteriota</taxon>
    </lineage>
</organism>
<gene>
    <name evidence="7" type="ORF">UY72_C0016G0013</name>
</gene>
<evidence type="ECO:0000256" key="6">
    <source>
        <dbReference type="ARBA" id="ARBA00023310"/>
    </source>
</evidence>
<proteinExistence type="predicted"/>
<dbReference type="Proteomes" id="UP000034846">
    <property type="component" value="Unassembled WGS sequence"/>
</dbReference>
<evidence type="ECO:0000313" key="8">
    <source>
        <dbReference type="Proteomes" id="UP000034846"/>
    </source>
</evidence>
<sequence>MAALTAKQLATVLVNLIEGKSKADAEKVMTEFAKYLHENGLLTKWREIERELANAWRKKFGASQITVLSAHPLTASARKALEELAPGADMVERVDERVMAGAIIRIDDRRIDGSLAGRISKLKQTLEQST</sequence>
<evidence type="ECO:0000256" key="1">
    <source>
        <dbReference type="ARBA" id="ARBA00004370"/>
    </source>
</evidence>
<protein>
    <submittedName>
        <fullName evidence="7">Uncharacterized protein</fullName>
    </submittedName>
</protein>
<evidence type="ECO:0000256" key="2">
    <source>
        <dbReference type="ARBA" id="ARBA00022448"/>
    </source>
</evidence>
<dbReference type="GO" id="GO:0016020">
    <property type="term" value="C:membrane"/>
    <property type="evidence" value="ECO:0007669"/>
    <property type="project" value="UniProtKB-SubCell"/>
</dbReference>
<comment type="caution">
    <text evidence="7">The sequence shown here is derived from an EMBL/GenBank/DDBJ whole genome shotgun (WGS) entry which is preliminary data.</text>
</comment>
<evidence type="ECO:0000313" key="7">
    <source>
        <dbReference type="EMBL" id="KKW30280.1"/>
    </source>
</evidence>
<dbReference type="Pfam" id="PF00213">
    <property type="entry name" value="OSCP"/>
    <property type="match status" value="1"/>
</dbReference>
<dbReference type="GO" id="GO:0046933">
    <property type="term" value="F:proton-transporting ATP synthase activity, rotational mechanism"/>
    <property type="evidence" value="ECO:0007669"/>
    <property type="project" value="InterPro"/>
</dbReference>
<evidence type="ECO:0000256" key="5">
    <source>
        <dbReference type="ARBA" id="ARBA00023136"/>
    </source>
</evidence>
<name>A0A0G1XH95_9BACT</name>
<keyword evidence="2" id="KW-0813">Transport</keyword>
<dbReference type="InterPro" id="IPR000711">
    <property type="entry name" value="ATPase_OSCP/dsu"/>
</dbReference>
<dbReference type="AlphaFoldDB" id="A0A0G1XH95"/>
<comment type="subcellular location">
    <subcellularLocation>
        <location evidence="1">Membrane</location>
    </subcellularLocation>
</comment>
<keyword evidence="4" id="KW-0406">Ion transport</keyword>
<reference evidence="7 8" key="1">
    <citation type="journal article" date="2015" name="Nature">
        <title>rRNA introns, odd ribosomes, and small enigmatic genomes across a large radiation of phyla.</title>
        <authorList>
            <person name="Brown C.T."/>
            <person name="Hug L.A."/>
            <person name="Thomas B.C."/>
            <person name="Sharon I."/>
            <person name="Castelle C.J."/>
            <person name="Singh A."/>
            <person name="Wilkins M.J."/>
            <person name="Williams K.H."/>
            <person name="Banfield J.F."/>
        </authorList>
    </citation>
    <scope>NUCLEOTIDE SEQUENCE [LARGE SCALE GENOMIC DNA]</scope>
</reference>